<protein>
    <recommendedName>
        <fullName evidence="7 9">tRNA (guanine(26)-N(2))-dimethyltransferase</fullName>
        <ecNumber evidence="7 9">2.1.1.216</ecNumber>
    </recommendedName>
</protein>
<dbReference type="SUPFAM" id="SSF53335">
    <property type="entry name" value="S-adenosyl-L-methionine-dependent methyltransferases"/>
    <property type="match status" value="1"/>
</dbReference>
<dbReference type="CDD" id="cd02440">
    <property type="entry name" value="AdoMet_MTases"/>
    <property type="match status" value="1"/>
</dbReference>
<sequence length="553" mass="61216">MAEAGVQEITEGKAMVLLPKSVFYNPVQEFNRDLTTCILSQFAEEYLAWQADQPSKGKKSKKKKVDLEPEDEQTGTIDGCHGDDKSDNCLGSKNGIRIFEGLSASGLRSVRFGLEVEGVKEVIANDFDKTAVEFIEKNITRNNLTGLVKSSHGDASMIMYQNKDFDKRFDAIDLDPYGSASHFLDSAVQAVCDGGLLCITCTDAAVLCGNAGETCFAKYGSLSLRAKYCHEMGLRILLQCVESHANRYSRYIEPLVSLSVDFYVRVFVRVYTGQKQVKMSVTKASMVYNCVGCGSFYLQQMATAIPTKGDNHKFVPGVGPPVGPTCDHCGHKHHIGGPIWSAPIHNAEFLDRMLVRVERDAALFGTSERMKGMLSVAKEELQDVPLYYILDDVCNILHCTPPNMVQMRSALLNAGYRVSLSHAAKNSYKTDAPPEAIWDIMRWWVKDHPVSAKRLTDGSVVQAILQKEPSLQVSFAVHPAANPASRQKGLVRWQQNPEPEWGPKPRARRNEGKESNTDGEEKTEDVKSGLKRPLDQDEGDSASKVVKKENVLV</sequence>
<dbReference type="AlphaFoldDB" id="A0AAN9C7M0"/>
<comment type="catalytic activity">
    <reaction evidence="8 9">
        <text>guanosine(26) in tRNA + 2 S-adenosyl-L-methionine = N(2)-dimethylguanosine(26) in tRNA + 2 S-adenosyl-L-homocysteine + 2 H(+)</text>
        <dbReference type="Rhea" id="RHEA:43140"/>
        <dbReference type="Rhea" id="RHEA-COMP:10359"/>
        <dbReference type="Rhea" id="RHEA-COMP:10360"/>
        <dbReference type="ChEBI" id="CHEBI:15378"/>
        <dbReference type="ChEBI" id="CHEBI:57856"/>
        <dbReference type="ChEBI" id="CHEBI:59789"/>
        <dbReference type="ChEBI" id="CHEBI:74269"/>
        <dbReference type="ChEBI" id="CHEBI:74513"/>
        <dbReference type="EC" id="2.1.1.216"/>
    </reaction>
</comment>
<keyword evidence="5 9" id="KW-0819">tRNA processing</keyword>
<evidence type="ECO:0000256" key="1">
    <source>
        <dbReference type="ARBA" id="ARBA00022555"/>
    </source>
</evidence>
<keyword evidence="12" id="KW-1185">Reference proteome</keyword>
<dbReference type="EC" id="2.1.1.216" evidence="7 9"/>
<evidence type="ECO:0000256" key="9">
    <source>
        <dbReference type="PROSITE-ProRule" id="PRU00958"/>
    </source>
</evidence>
<evidence type="ECO:0000256" key="5">
    <source>
        <dbReference type="ARBA" id="ARBA00022694"/>
    </source>
</evidence>
<evidence type="ECO:0000313" key="11">
    <source>
        <dbReference type="EMBL" id="KAK7115870.1"/>
    </source>
</evidence>
<keyword evidence="2 9" id="KW-0489">Methyltransferase</keyword>
<evidence type="ECO:0000256" key="10">
    <source>
        <dbReference type="SAM" id="MobiDB-lite"/>
    </source>
</evidence>
<evidence type="ECO:0000313" key="12">
    <source>
        <dbReference type="Proteomes" id="UP001374579"/>
    </source>
</evidence>
<evidence type="ECO:0000256" key="2">
    <source>
        <dbReference type="ARBA" id="ARBA00022603"/>
    </source>
</evidence>
<dbReference type="Gene3D" id="3.30.56.70">
    <property type="entry name" value="N2,N2-dimethylguanosine tRNA methyltransferase, C-terminal domain"/>
    <property type="match status" value="1"/>
</dbReference>
<evidence type="ECO:0000256" key="7">
    <source>
        <dbReference type="ARBA" id="ARBA00039099"/>
    </source>
</evidence>
<evidence type="ECO:0000256" key="6">
    <source>
        <dbReference type="ARBA" id="ARBA00022884"/>
    </source>
</evidence>
<dbReference type="NCBIfam" id="TIGR00308">
    <property type="entry name" value="TRM1"/>
    <property type="match status" value="1"/>
</dbReference>
<dbReference type="GO" id="GO:0000049">
    <property type="term" value="F:tRNA binding"/>
    <property type="evidence" value="ECO:0007669"/>
    <property type="project" value="UniProtKB-UniRule"/>
</dbReference>
<dbReference type="InterPro" id="IPR042296">
    <property type="entry name" value="tRNA_met_Trm1_C"/>
</dbReference>
<dbReference type="GO" id="GO:0002940">
    <property type="term" value="P:tRNA N2-guanine methylation"/>
    <property type="evidence" value="ECO:0007669"/>
    <property type="project" value="TreeGrafter"/>
</dbReference>
<feature type="compositionally biased region" description="Basic and acidic residues" evidence="10">
    <location>
        <begin position="508"/>
        <end position="535"/>
    </location>
</feature>
<dbReference type="Proteomes" id="UP001374579">
    <property type="component" value="Unassembled WGS sequence"/>
</dbReference>
<dbReference type="PROSITE" id="PS51626">
    <property type="entry name" value="SAM_MT_TRM1"/>
    <property type="match status" value="1"/>
</dbReference>
<dbReference type="InterPro" id="IPR002905">
    <property type="entry name" value="Trm1"/>
</dbReference>
<gene>
    <name evidence="11" type="ORF">V1264_001661</name>
</gene>
<evidence type="ECO:0000256" key="4">
    <source>
        <dbReference type="ARBA" id="ARBA00022691"/>
    </source>
</evidence>
<dbReference type="PANTHER" id="PTHR10631">
    <property type="entry name" value="N 2 ,N 2 -DIMETHYLGUANOSINE TRNA METHYLTRANSFERASE"/>
    <property type="match status" value="1"/>
</dbReference>
<evidence type="ECO:0000256" key="8">
    <source>
        <dbReference type="ARBA" id="ARBA00051897"/>
    </source>
</evidence>
<dbReference type="Gene3D" id="3.40.50.150">
    <property type="entry name" value="Vaccinia Virus protein VP39"/>
    <property type="match status" value="1"/>
</dbReference>
<accession>A0AAN9C7M0</accession>
<proteinExistence type="inferred from homology"/>
<comment type="similarity">
    <text evidence="9">Belongs to the class I-like SAM-binding methyltransferase superfamily. Trm1 family.</text>
</comment>
<dbReference type="Pfam" id="PF02005">
    <property type="entry name" value="TRM"/>
    <property type="match status" value="1"/>
</dbReference>
<keyword evidence="1 9" id="KW-0820">tRNA-binding</keyword>
<evidence type="ECO:0000256" key="3">
    <source>
        <dbReference type="ARBA" id="ARBA00022679"/>
    </source>
</evidence>
<dbReference type="EMBL" id="JBAMIC010000001">
    <property type="protein sequence ID" value="KAK7115870.1"/>
    <property type="molecule type" value="Genomic_DNA"/>
</dbReference>
<dbReference type="GO" id="GO:0160104">
    <property type="term" value="F:tRNA (guanine(26)-N2)-dimethyltransferase activity"/>
    <property type="evidence" value="ECO:0007669"/>
    <property type="project" value="UniProtKB-UniRule"/>
</dbReference>
<keyword evidence="3 9" id="KW-0808">Transferase</keyword>
<dbReference type="GO" id="GO:0005634">
    <property type="term" value="C:nucleus"/>
    <property type="evidence" value="ECO:0007669"/>
    <property type="project" value="TreeGrafter"/>
</dbReference>
<keyword evidence="6 9" id="KW-0694">RNA-binding</keyword>
<feature type="region of interest" description="Disordered" evidence="10">
    <location>
        <begin position="56"/>
        <end position="80"/>
    </location>
</feature>
<dbReference type="InterPro" id="IPR029063">
    <property type="entry name" value="SAM-dependent_MTases_sf"/>
</dbReference>
<organism evidence="11 12">
    <name type="scientific">Littorina saxatilis</name>
    <dbReference type="NCBI Taxonomy" id="31220"/>
    <lineage>
        <taxon>Eukaryota</taxon>
        <taxon>Metazoa</taxon>
        <taxon>Spiralia</taxon>
        <taxon>Lophotrochozoa</taxon>
        <taxon>Mollusca</taxon>
        <taxon>Gastropoda</taxon>
        <taxon>Caenogastropoda</taxon>
        <taxon>Littorinimorpha</taxon>
        <taxon>Littorinoidea</taxon>
        <taxon>Littorinidae</taxon>
        <taxon>Littorina</taxon>
    </lineage>
</organism>
<keyword evidence="4 9" id="KW-0949">S-adenosyl-L-methionine</keyword>
<dbReference type="FunFam" id="3.30.56.70:FF:000001">
    <property type="entry name" value="tRNA (guanine(26)-N(2))-dimethyltransferase"/>
    <property type="match status" value="1"/>
</dbReference>
<reference evidence="11 12" key="1">
    <citation type="submission" date="2024-02" db="EMBL/GenBank/DDBJ databases">
        <title>Chromosome-scale genome assembly of the rough periwinkle Littorina saxatilis.</title>
        <authorList>
            <person name="De Jode A."/>
            <person name="Faria R."/>
            <person name="Formenti G."/>
            <person name="Sims Y."/>
            <person name="Smith T.P."/>
            <person name="Tracey A."/>
            <person name="Wood J.M.D."/>
            <person name="Zagrodzka Z.B."/>
            <person name="Johannesson K."/>
            <person name="Butlin R.K."/>
            <person name="Leder E.H."/>
        </authorList>
    </citation>
    <scope>NUCLEOTIDE SEQUENCE [LARGE SCALE GENOMIC DNA]</scope>
    <source>
        <strain evidence="11">Snail1</strain>
        <tissue evidence="11">Muscle</tissue>
    </source>
</reference>
<comment type="caution">
    <text evidence="11">The sequence shown here is derived from an EMBL/GenBank/DDBJ whole genome shotgun (WGS) entry which is preliminary data.</text>
</comment>
<feature type="region of interest" description="Disordered" evidence="10">
    <location>
        <begin position="484"/>
        <end position="553"/>
    </location>
</feature>
<dbReference type="PANTHER" id="PTHR10631:SF3">
    <property type="entry name" value="TRNA (GUANINE(26)-N(2))-DIMETHYLTRANSFERASE"/>
    <property type="match status" value="1"/>
</dbReference>
<name>A0AAN9C7M0_9CAEN</name>